<evidence type="ECO:0000256" key="1">
    <source>
        <dbReference type="SAM" id="MobiDB-lite"/>
    </source>
</evidence>
<keyword evidence="4" id="KW-1185">Reference proteome</keyword>
<comment type="caution">
    <text evidence="3">The sequence shown here is derived from an EMBL/GenBank/DDBJ whole genome shotgun (WGS) entry which is preliminary data.</text>
</comment>
<gene>
    <name evidence="3" type="ORF">C4D60_Mb00t19960</name>
</gene>
<organism evidence="3 4">
    <name type="scientific">Musa balbisiana</name>
    <name type="common">Banana</name>
    <dbReference type="NCBI Taxonomy" id="52838"/>
    <lineage>
        <taxon>Eukaryota</taxon>
        <taxon>Viridiplantae</taxon>
        <taxon>Streptophyta</taxon>
        <taxon>Embryophyta</taxon>
        <taxon>Tracheophyta</taxon>
        <taxon>Spermatophyta</taxon>
        <taxon>Magnoliopsida</taxon>
        <taxon>Liliopsida</taxon>
        <taxon>Zingiberales</taxon>
        <taxon>Musaceae</taxon>
        <taxon>Musa</taxon>
    </lineage>
</organism>
<dbReference type="AlphaFoldDB" id="A0A4S8I4C1"/>
<proteinExistence type="predicted"/>
<dbReference type="Proteomes" id="UP000317650">
    <property type="component" value="Unassembled WGS sequence"/>
</dbReference>
<accession>A0A4S8I4C1</accession>
<dbReference type="EMBL" id="PYDT01000736">
    <property type="protein sequence ID" value="THU42700.1"/>
    <property type="molecule type" value="Genomic_DNA"/>
</dbReference>
<evidence type="ECO:0000256" key="2">
    <source>
        <dbReference type="SAM" id="SignalP"/>
    </source>
</evidence>
<feature type="signal peptide" evidence="2">
    <location>
        <begin position="1"/>
        <end position="19"/>
    </location>
</feature>
<feature type="chain" id="PRO_5020215348" description="Secreted protein" evidence="2">
    <location>
        <begin position="20"/>
        <end position="145"/>
    </location>
</feature>
<keyword evidence="2" id="KW-0732">Signal</keyword>
<protein>
    <recommendedName>
        <fullName evidence="5">Secreted protein</fullName>
    </recommendedName>
</protein>
<feature type="region of interest" description="Disordered" evidence="1">
    <location>
        <begin position="26"/>
        <end position="110"/>
    </location>
</feature>
<evidence type="ECO:0000313" key="4">
    <source>
        <dbReference type="Proteomes" id="UP000317650"/>
    </source>
</evidence>
<evidence type="ECO:0008006" key="5">
    <source>
        <dbReference type="Google" id="ProtNLM"/>
    </source>
</evidence>
<sequence length="145" mass="15717">MSIRLTAPWALLVVGKVGSSPCLRWRRCSRAPPSSQDPVRYAHPPRPRPLQGPTHPAPLQVTPGAGGFARAGARRSAQVNKAGSRLSAPAPSRPPVRHPSSGIPQVHGQRLDRAGADAGVARRGLEWQVEEIMVLVWTSRRRRPT</sequence>
<evidence type="ECO:0000313" key="3">
    <source>
        <dbReference type="EMBL" id="THU42700.1"/>
    </source>
</evidence>
<reference evidence="3 4" key="1">
    <citation type="journal article" date="2019" name="Nat. Plants">
        <title>Genome sequencing of Musa balbisiana reveals subgenome evolution and function divergence in polyploid bananas.</title>
        <authorList>
            <person name="Yao X."/>
        </authorList>
    </citation>
    <scope>NUCLEOTIDE SEQUENCE [LARGE SCALE GENOMIC DNA]</scope>
    <source>
        <strain evidence="4">cv. DH-PKW</strain>
        <tissue evidence="3">Leaves</tissue>
    </source>
</reference>
<name>A0A4S8I4C1_MUSBA</name>